<dbReference type="Pfam" id="PF03103">
    <property type="entry name" value="DUF243"/>
    <property type="match status" value="1"/>
</dbReference>
<dbReference type="InParanoid" id="A0A5N4AB31"/>
<proteinExistence type="predicted"/>
<evidence type="ECO:0000259" key="1">
    <source>
        <dbReference type="SMART" id="SM00690"/>
    </source>
</evidence>
<evidence type="ECO:0000313" key="2">
    <source>
        <dbReference type="EMBL" id="KAB0794523.1"/>
    </source>
</evidence>
<comment type="caution">
    <text evidence="2">The sequence shown here is derived from an EMBL/GenBank/DDBJ whole genome shotgun (WGS) entry which is preliminary data.</text>
</comment>
<sequence>MKIALSLVSLVASRPGGSYLPPSSFPDGSYLPPSSGYLPAAQDVEHKHVYFYGSPNGDLYAKLRINVIPASHKSTKIIFVKAPATQIVPEVHAPESNVEDKTLVYVLTKKPKDESITIPTGLNVKQEQPMVFFIKYNNKNDAAPSVSAGVKGEQAGWPVPNIDGEHAFVGTLGNGDSKGYEYGAPSGPY</sequence>
<reference evidence="2 3" key="1">
    <citation type="journal article" date="2018" name="Elife">
        <title>Firefly genomes illuminate parallel origins of bioluminescence in beetles.</title>
        <authorList>
            <person name="Fallon T.R."/>
            <person name="Lower S.E."/>
            <person name="Chang C.H."/>
            <person name="Bessho-Uehara M."/>
            <person name="Martin G.J."/>
            <person name="Bewick A.J."/>
            <person name="Behringer M."/>
            <person name="Debat H.J."/>
            <person name="Wong I."/>
            <person name="Day J.C."/>
            <person name="Suvorov A."/>
            <person name="Silva C.J."/>
            <person name="Stanger-Hall K.F."/>
            <person name="Hall D.W."/>
            <person name="Schmitz R.J."/>
            <person name="Nelson D.R."/>
            <person name="Lewis S.M."/>
            <person name="Shigenobu S."/>
            <person name="Bybee S.M."/>
            <person name="Larracuente A.M."/>
            <person name="Oba Y."/>
            <person name="Weng J.K."/>
        </authorList>
    </citation>
    <scope>NUCLEOTIDE SEQUENCE [LARGE SCALE GENOMIC DNA]</scope>
    <source>
        <strain evidence="2">1611_PpyrPB1</strain>
        <tissue evidence="2">Whole body</tissue>
    </source>
</reference>
<accession>A0A5N4AB31</accession>
<dbReference type="AlphaFoldDB" id="A0A5N4AB31"/>
<dbReference type="GO" id="GO:0040003">
    <property type="term" value="P:chitin-based cuticle development"/>
    <property type="evidence" value="ECO:0007669"/>
    <property type="project" value="TreeGrafter"/>
</dbReference>
<dbReference type="GO" id="GO:0062129">
    <property type="term" value="C:chitin-based extracellular matrix"/>
    <property type="evidence" value="ECO:0007669"/>
    <property type="project" value="TreeGrafter"/>
</dbReference>
<dbReference type="GO" id="GO:0008010">
    <property type="term" value="F:structural constituent of chitin-based larval cuticle"/>
    <property type="evidence" value="ECO:0007669"/>
    <property type="project" value="TreeGrafter"/>
</dbReference>
<name>A0A5N4AB31_PHOPY</name>
<dbReference type="PANTHER" id="PTHR31927:SF2">
    <property type="entry name" value="FI07246P-RELATED"/>
    <property type="match status" value="1"/>
</dbReference>
<dbReference type="Proteomes" id="UP000327044">
    <property type="component" value="Unassembled WGS sequence"/>
</dbReference>
<dbReference type="FunCoup" id="A0A5N4AB31">
    <property type="interactions" value="35"/>
</dbReference>
<dbReference type="EMBL" id="VVIM01000008">
    <property type="protein sequence ID" value="KAB0794523.1"/>
    <property type="molecule type" value="Genomic_DNA"/>
</dbReference>
<keyword evidence="3" id="KW-1185">Reference proteome</keyword>
<dbReference type="InterPro" id="IPR004145">
    <property type="entry name" value="DUF243"/>
</dbReference>
<gene>
    <name evidence="2" type="ORF">PPYR_11362</name>
</gene>
<dbReference type="SMART" id="SM00690">
    <property type="entry name" value="DM5"/>
    <property type="match status" value="1"/>
</dbReference>
<dbReference type="PANTHER" id="PTHR31927">
    <property type="entry name" value="FI07246P-RELATED-RELATED"/>
    <property type="match status" value="1"/>
</dbReference>
<protein>
    <recommendedName>
        <fullName evidence="1">DUF243 domain-containing protein</fullName>
    </recommendedName>
</protein>
<evidence type="ECO:0000313" key="3">
    <source>
        <dbReference type="Proteomes" id="UP000327044"/>
    </source>
</evidence>
<feature type="domain" description="DUF243" evidence="1">
    <location>
        <begin position="43"/>
        <end position="139"/>
    </location>
</feature>
<organism evidence="2 3">
    <name type="scientific">Photinus pyralis</name>
    <name type="common">Common eastern firefly</name>
    <name type="synonym">Lampyris pyralis</name>
    <dbReference type="NCBI Taxonomy" id="7054"/>
    <lineage>
        <taxon>Eukaryota</taxon>
        <taxon>Metazoa</taxon>
        <taxon>Ecdysozoa</taxon>
        <taxon>Arthropoda</taxon>
        <taxon>Hexapoda</taxon>
        <taxon>Insecta</taxon>
        <taxon>Pterygota</taxon>
        <taxon>Neoptera</taxon>
        <taxon>Endopterygota</taxon>
        <taxon>Coleoptera</taxon>
        <taxon>Polyphaga</taxon>
        <taxon>Elateriformia</taxon>
        <taxon>Elateroidea</taxon>
        <taxon>Lampyridae</taxon>
        <taxon>Lampyrinae</taxon>
        <taxon>Photinus</taxon>
    </lineage>
</organism>